<dbReference type="PANTHER" id="PTHR47642">
    <property type="entry name" value="ATP-DEPENDENT DNA HELICASE"/>
    <property type="match status" value="1"/>
</dbReference>
<dbReference type="Pfam" id="PF14493">
    <property type="entry name" value="HTH_40"/>
    <property type="match status" value="1"/>
</dbReference>
<keyword evidence="8" id="KW-0413">Isomerase</keyword>
<evidence type="ECO:0000256" key="7">
    <source>
        <dbReference type="ARBA" id="ARBA00023204"/>
    </source>
</evidence>
<sequence>MTQNEALEVLKTGANVFLTGEPGSGKTYLVNQYVAWLRGHGIAPAITASTGIAATHIGGMTIHSWSGIGIKTELTQQDLRRIKDNRRAAKRIINAHVLIIDEISMLSARTFAMVDAVCHSVRGSQKPFGELQVILVGDFFQLPPVVRRDDNEPGAQLGFGNELGNANAQFAYASPAWTTLDPTVCYLSEQHRQEDTVFLEILSAFRAGVLSESHVKHLSERRVQITPEHEGVTKLFPHNTDVHRLNERELAKLSGETHVFTMESRGNPKLVEQLKRGCLSPETLELKVGAKVMFTRNSIEGKFVNGTTGTVTGFEEHNSFPIVETRAGKRIVAEPADWSIEHELRILASITQVPLRLAWAITVHKSQGMSLDAAVIDLAQAFEYGQGYVAISRVRTLAGLYLLGLNDRALEVHPDILAKDAEFRTQSAEAMKKIHGMDVHEINRAQEKFIEDCGGNIEASNAPYTVVPSRQSTYAETLALAKSGKTVKEIAAVRTLTEGTVVSHLEKLRLRGELSSDDIVNLITGQEAVIKEIHVAMKFLGAGPMKPIFEHFEGRISYDLIRLARLLFDKNSQHKSQNP</sequence>
<dbReference type="EMBL" id="MHLA01000017">
    <property type="protein sequence ID" value="OGY99272.1"/>
    <property type="molecule type" value="Genomic_DNA"/>
</dbReference>
<organism evidence="10 11">
    <name type="scientific">Candidatus Liptonbacteria bacterium RIFCSPLOWO2_01_FULL_52_25</name>
    <dbReference type="NCBI Taxonomy" id="1798650"/>
    <lineage>
        <taxon>Bacteria</taxon>
        <taxon>Candidatus Liptoniibacteriota</taxon>
    </lineage>
</organism>
<dbReference type="GO" id="GO:0000723">
    <property type="term" value="P:telomere maintenance"/>
    <property type="evidence" value="ECO:0007669"/>
    <property type="project" value="InterPro"/>
</dbReference>
<evidence type="ECO:0000256" key="6">
    <source>
        <dbReference type="ARBA" id="ARBA00023125"/>
    </source>
</evidence>
<accession>A0A1G2CD00</accession>
<name>A0A1G2CD00_9BACT</name>
<evidence type="ECO:0000256" key="3">
    <source>
        <dbReference type="ARBA" id="ARBA00022801"/>
    </source>
</evidence>
<feature type="domain" description="AAA+ ATPase" evidence="9">
    <location>
        <begin position="12"/>
        <end position="163"/>
    </location>
</feature>
<proteinExistence type="predicted"/>
<keyword evidence="4" id="KW-0347">Helicase</keyword>
<evidence type="ECO:0000256" key="1">
    <source>
        <dbReference type="ARBA" id="ARBA00022741"/>
    </source>
</evidence>
<dbReference type="InterPro" id="IPR051055">
    <property type="entry name" value="PIF1_helicase"/>
</dbReference>
<reference evidence="10 11" key="1">
    <citation type="journal article" date="2016" name="Nat. Commun.">
        <title>Thousands of microbial genomes shed light on interconnected biogeochemical processes in an aquifer system.</title>
        <authorList>
            <person name="Anantharaman K."/>
            <person name="Brown C.T."/>
            <person name="Hug L.A."/>
            <person name="Sharon I."/>
            <person name="Castelle C.J."/>
            <person name="Probst A.J."/>
            <person name="Thomas B.C."/>
            <person name="Singh A."/>
            <person name="Wilkins M.J."/>
            <person name="Karaoz U."/>
            <person name="Brodie E.L."/>
            <person name="Williams K.H."/>
            <person name="Hubbard S.S."/>
            <person name="Banfield J.F."/>
        </authorList>
    </citation>
    <scope>NUCLEOTIDE SEQUENCE [LARGE SCALE GENOMIC DNA]</scope>
</reference>
<dbReference type="Pfam" id="PF05970">
    <property type="entry name" value="PIF1"/>
    <property type="match status" value="1"/>
</dbReference>
<keyword evidence="6" id="KW-0238">DNA-binding</keyword>
<gene>
    <name evidence="10" type="ORF">A2945_04850</name>
</gene>
<evidence type="ECO:0000256" key="4">
    <source>
        <dbReference type="ARBA" id="ARBA00022806"/>
    </source>
</evidence>
<dbReference type="InterPro" id="IPR029491">
    <property type="entry name" value="Helicase_HTH"/>
</dbReference>
<evidence type="ECO:0000313" key="10">
    <source>
        <dbReference type="EMBL" id="OGY99272.1"/>
    </source>
</evidence>
<dbReference type="Proteomes" id="UP000178880">
    <property type="component" value="Unassembled WGS sequence"/>
</dbReference>
<dbReference type="STRING" id="1798650.A2945_04850"/>
<dbReference type="AlphaFoldDB" id="A0A1G2CD00"/>
<dbReference type="Gene3D" id="3.40.50.300">
    <property type="entry name" value="P-loop containing nucleotide triphosphate hydrolases"/>
    <property type="match status" value="2"/>
</dbReference>
<dbReference type="InterPro" id="IPR003593">
    <property type="entry name" value="AAA+_ATPase"/>
</dbReference>
<evidence type="ECO:0000256" key="8">
    <source>
        <dbReference type="ARBA" id="ARBA00023235"/>
    </source>
</evidence>
<keyword evidence="3" id="KW-0378">Hydrolase</keyword>
<protein>
    <recommendedName>
        <fullName evidence="9">AAA+ ATPase domain-containing protein</fullName>
    </recommendedName>
</protein>
<keyword evidence="7" id="KW-0234">DNA repair</keyword>
<dbReference type="GO" id="GO:0003678">
    <property type="term" value="F:DNA helicase activity"/>
    <property type="evidence" value="ECO:0007669"/>
    <property type="project" value="InterPro"/>
</dbReference>
<dbReference type="CDD" id="cd18037">
    <property type="entry name" value="DEXSc_Pif1_like"/>
    <property type="match status" value="1"/>
</dbReference>
<evidence type="ECO:0000313" key="11">
    <source>
        <dbReference type="Proteomes" id="UP000178880"/>
    </source>
</evidence>
<dbReference type="SUPFAM" id="SSF52540">
    <property type="entry name" value="P-loop containing nucleoside triphosphate hydrolases"/>
    <property type="match status" value="2"/>
</dbReference>
<dbReference type="Pfam" id="PF21530">
    <property type="entry name" value="Pif1_2B_dom"/>
    <property type="match status" value="1"/>
</dbReference>
<evidence type="ECO:0000256" key="5">
    <source>
        <dbReference type="ARBA" id="ARBA00022840"/>
    </source>
</evidence>
<comment type="caution">
    <text evidence="10">The sequence shown here is derived from an EMBL/GenBank/DDBJ whole genome shotgun (WGS) entry which is preliminary data.</text>
</comment>
<dbReference type="InterPro" id="IPR010285">
    <property type="entry name" value="DNA_helicase_pif1-like_DEAD"/>
</dbReference>
<evidence type="ECO:0000259" key="9">
    <source>
        <dbReference type="SMART" id="SM00382"/>
    </source>
</evidence>
<dbReference type="GO" id="GO:0006281">
    <property type="term" value="P:DNA repair"/>
    <property type="evidence" value="ECO:0007669"/>
    <property type="project" value="InterPro"/>
</dbReference>
<dbReference type="PANTHER" id="PTHR47642:SF5">
    <property type="entry name" value="ATP-DEPENDENT DNA HELICASE"/>
    <property type="match status" value="1"/>
</dbReference>
<dbReference type="SMART" id="SM00382">
    <property type="entry name" value="AAA"/>
    <property type="match status" value="1"/>
</dbReference>
<keyword evidence="2" id="KW-0227">DNA damage</keyword>
<dbReference type="CDD" id="cd18809">
    <property type="entry name" value="SF1_C_RecD"/>
    <property type="match status" value="1"/>
</dbReference>
<evidence type="ECO:0000256" key="2">
    <source>
        <dbReference type="ARBA" id="ARBA00022763"/>
    </source>
</evidence>
<keyword evidence="5" id="KW-0067">ATP-binding</keyword>
<dbReference type="InterPro" id="IPR049163">
    <property type="entry name" value="Pif1-like_2B_dom"/>
</dbReference>
<dbReference type="InterPro" id="IPR027417">
    <property type="entry name" value="P-loop_NTPase"/>
</dbReference>
<keyword evidence="1" id="KW-0547">Nucleotide-binding</keyword>